<evidence type="ECO:0000313" key="1">
    <source>
        <dbReference type="EMBL" id="MFC7062442.1"/>
    </source>
</evidence>
<name>A0ABW2EJI9_9BACI</name>
<dbReference type="Proteomes" id="UP001596410">
    <property type="component" value="Unassembled WGS sequence"/>
</dbReference>
<gene>
    <name evidence="1" type="ORF">ACFQIC_11295</name>
</gene>
<comment type="caution">
    <text evidence="1">The sequence shown here is derived from an EMBL/GenBank/DDBJ whole genome shotgun (WGS) entry which is preliminary data.</text>
</comment>
<organism evidence="1 2">
    <name type="scientific">Halobacillus seohaensis</name>
    <dbReference type="NCBI Taxonomy" id="447421"/>
    <lineage>
        <taxon>Bacteria</taxon>
        <taxon>Bacillati</taxon>
        <taxon>Bacillota</taxon>
        <taxon>Bacilli</taxon>
        <taxon>Bacillales</taxon>
        <taxon>Bacillaceae</taxon>
        <taxon>Halobacillus</taxon>
    </lineage>
</organism>
<reference evidence="2" key="1">
    <citation type="journal article" date="2019" name="Int. J. Syst. Evol. Microbiol.">
        <title>The Global Catalogue of Microorganisms (GCM) 10K type strain sequencing project: providing services to taxonomists for standard genome sequencing and annotation.</title>
        <authorList>
            <consortium name="The Broad Institute Genomics Platform"/>
            <consortium name="The Broad Institute Genome Sequencing Center for Infectious Disease"/>
            <person name="Wu L."/>
            <person name="Ma J."/>
        </authorList>
    </citation>
    <scope>NUCLEOTIDE SEQUENCE [LARGE SCALE GENOMIC DNA]</scope>
    <source>
        <strain evidence="2">CGMCC 4.1621</strain>
    </source>
</reference>
<dbReference type="EMBL" id="JBHSZV010000027">
    <property type="protein sequence ID" value="MFC7062442.1"/>
    <property type="molecule type" value="Genomic_DNA"/>
</dbReference>
<accession>A0ABW2EJI9</accession>
<evidence type="ECO:0000313" key="2">
    <source>
        <dbReference type="Proteomes" id="UP001596410"/>
    </source>
</evidence>
<keyword evidence="2" id="KW-1185">Reference proteome</keyword>
<protein>
    <submittedName>
        <fullName evidence="1">Uncharacterized protein</fullName>
    </submittedName>
</protein>
<proteinExistence type="predicted"/>
<dbReference type="RefSeq" id="WP_204709405.1">
    <property type="nucleotide sequence ID" value="NZ_JBHSZV010000027.1"/>
</dbReference>
<sequence length="90" mass="10409">MKELSEQQIMVNIALSLLELQSENKALKEMLMKKNIIVLEELSSRQENIFKSEARTEVAELFGMDDEEFNAYVSNHDFDQGMIPGVEENR</sequence>